<comment type="caution">
    <text evidence="2">The sequence shown here is derived from an EMBL/GenBank/DDBJ whole genome shotgun (WGS) entry which is preliminary data.</text>
</comment>
<proteinExistence type="predicted"/>
<dbReference type="OrthoDB" id="267364at2"/>
<reference evidence="2 3" key="1">
    <citation type="submission" date="2016-01" db="EMBL/GenBank/DDBJ databases">
        <title>Genome sequencing of Roseivirga spongicola UST030701-084.</title>
        <authorList>
            <person name="Selvaratnam C."/>
            <person name="Thevarajoo S."/>
            <person name="Goh K.M."/>
            <person name="Ee R."/>
            <person name="Chan K.-G."/>
            <person name="Chong C.S."/>
        </authorList>
    </citation>
    <scope>NUCLEOTIDE SEQUENCE [LARGE SCALE GENOMIC DNA]</scope>
    <source>
        <strain evidence="2 3">UST030701-084</strain>
    </source>
</reference>
<keyword evidence="3" id="KW-1185">Reference proteome</keyword>
<feature type="domain" description="SprT-like" evidence="1">
    <location>
        <begin position="26"/>
        <end position="102"/>
    </location>
</feature>
<dbReference type="Pfam" id="PF10263">
    <property type="entry name" value="SprT-like"/>
    <property type="match status" value="1"/>
</dbReference>
<sequence length="199" mass="23413">MEKQFFVRLISRKVPESALAYCIQLFEEAPFHFKISKKRATKLGDYRFDPRAKSHTITVNEDLHPFQFLITYIHEVAHRRVHEQHRKQAPHGPHWKNEFRRLMLPMLRPEVFPEPVLRALAKHMKNPKASAAADITLINALRKFDDDSGGITLAQLAINEEFSFRGRSFRKLEVKRTRALCLDLKDQKRYLVPLMVEIE</sequence>
<evidence type="ECO:0000313" key="2">
    <source>
        <dbReference type="EMBL" id="KYG77545.1"/>
    </source>
</evidence>
<dbReference type="Proteomes" id="UP000075606">
    <property type="component" value="Unassembled WGS sequence"/>
</dbReference>
<name>A0A150XFQ6_9BACT</name>
<organism evidence="2 3">
    <name type="scientific">Roseivirga spongicola</name>
    <dbReference type="NCBI Taxonomy" id="333140"/>
    <lineage>
        <taxon>Bacteria</taxon>
        <taxon>Pseudomonadati</taxon>
        <taxon>Bacteroidota</taxon>
        <taxon>Cytophagia</taxon>
        <taxon>Cytophagales</taxon>
        <taxon>Roseivirgaceae</taxon>
        <taxon>Roseivirga</taxon>
    </lineage>
</organism>
<dbReference type="EMBL" id="LRPC01000001">
    <property type="protein sequence ID" value="KYG77545.1"/>
    <property type="molecule type" value="Genomic_DNA"/>
</dbReference>
<dbReference type="GO" id="GO:0006950">
    <property type="term" value="P:response to stress"/>
    <property type="evidence" value="ECO:0007669"/>
    <property type="project" value="UniProtKB-ARBA"/>
</dbReference>
<dbReference type="STRING" id="333140.AWW68_01880"/>
<dbReference type="AlphaFoldDB" id="A0A150XFQ6"/>
<gene>
    <name evidence="2" type="ORF">AWW68_01880</name>
</gene>
<dbReference type="RefSeq" id="WP_068215997.1">
    <property type="nucleotide sequence ID" value="NZ_CP139724.1"/>
</dbReference>
<evidence type="ECO:0000259" key="1">
    <source>
        <dbReference type="Pfam" id="PF10263"/>
    </source>
</evidence>
<accession>A0A150XFQ6</accession>
<evidence type="ECO:0000313" key="3">
    <source>
        <dbReference type="Proteomes" id="UP000075606"/>
    </source>
</evidence>
<dbReference type="InterPro" id="IPR006640">
    <property type="entry name" value="SprT-like_domain"/>
</dbReference>
<protein>
    <recommendedName>
        <fullName evidence="1">SprT-like domain-containing protein</fullName>
    </recommendedName>
</protein>